<dbReference type="SUPFAM" id="SSF53697">
    <property type="entry name" value="SIS domain"/>
    <property type="match status" value="1"/>
</dbReference>
<reference evidence="3" key="1">
    <citation type="submission" date="2021-01" db="UniProtKB">
        <authorList>
            <consortium name="EnsemblMetazoa"/>
        </authorList>
    </citation>
    <scope>IDENTIFICATION</scope>
</reference>
<proteinExistence type="predicted"/>
<evidence type="ECO:0000256" key="1">
    <source>
        <dbReference type="ARBA" id="ARBA00022737"/>
    </source>
</evidence>
<dbReference type="InterPro" id="IPR035490">
    <property type="entry name" value="GlmS/FrlB_SIS"/>
</dbReference>
<evidence type="ECO:0000313" key="4">
    <source>
        <dbReference type="Proteomes" id="UP000594262"/>
    </source>
</evidence>
<dbReference type="GO" id="GO:0004360">
    <property type="term" value="F:glutamine-fructose-6-phosphate transaminase (isomerizing) activity"/>
    <property type="evidence" value="ECO:0007669"/>
    <property type="project" value="TreeGrafter"/>
</dbReference>
<keyword evidence="1" id="KW-0677">Repeat</keyword>
<feature type="domain" description="SIS" evidence="2">
    <location>
        <begin position="86"/>
        <end position="225"/>
    </location>
</feature>
<dbReference type="InterPro" id="IPR001347">
    <property type="entry name" value="SIS_dom"/>
</dbReference>
<accession>A0A7M6DQD4</accession>
<dbReference type="EnsemblMetazoa" id="CLYHEMT022241.1">
    <property type="protein sequence ID" value="CLYHEMP022241.1"/>
    <property type="gene ID" value="CLYHEMG022241"/>
</dbReference>
<dbReference type="PANTHER" id="PTHR10937:SF0">
    <property type="entry name" value="GLUTAMINE--FRUCTOSE-6-PHOSPHATE TRANSAMINASE (ISOMERIZING)"/>
    <property type="match status" value="1"/>
</dbReference>
<dbReference type="AlphaFoldDB" id="A0A7M6DQD4"/>
<dbReference type="CDD" id="cd05009">
    <property type="entry name" value="SIS_GlmS_GlmD_2"/>
    <property type="match status" value="1"/>
</dbReference>
<dbReference type="Gene3D" id="3.40.50.10490">
    <property type="entry name" value="Glucose-6-phosphate isomerase like protein, domain 1"/>
    <property type="match status" value="2"/>
</dbReference>
<protein>
    <recommendedName>
        <fullName evidence="2">SIS domain-containing protein</fullName>
    </recommendedName>
</protein>
<dbReference type="Proteomes" id="UP000594262">
    <property type="component" value="Unplaced"/>
</dbReference>
<dbReference type="OrthoDB" id="6019635at2759"/>
<dbReference type="FunFam" id="3.40.50.10490:FF:000001">
    <property type="entry name" value="Glutamine--fructose-6-phosphate aminotransferase [isomerizing]"/>
    <property type="match status" value="1"/>
</dbReference>
<sequence>MPVIDHFVKQHFASTHVNSKEKESSILDGITSSPLFTAKQPKHQQEQVKTTMEKEIFEQVHSLRRTMEDRVDFEKKSVFLSELDHGTSDILRCKRIIVIGSGSSHHVAISTRQLMEEMVELPVFIELASDFLDREVPIFRNDVCIFLSQSGETTNVVESCRYCLQHEALTIAVTNTADSTLAKMSNFVLDINAGKEHGITSTKTYTSQFMAMTLISLHLAYDKRPKAERIESIVEEMQHLPDKIATVLEDTEKYRKTALSMKDEESILVMGRGYQQGTCHEGSFKFKEVTGTHSEGIHSGELKHGPLALIDDQIPIIMIVMRDNIYDKCCNAIQQVKARGGRPVLICENEDTETRKWADVVLGVPKTIDCLAGILTVIPLQLLSVYLAESMNKNVDQPPALVKTVVEKFIPNNRMS</sequence>
<keyword evidence="4" id="KW-1185">Reference proteome</keyword>
<dbReference type="InterPro" id="IPR035466">
    <property type="entry name" value="GlmS/AgaS_SIS"/>
</dbReference>
<dbReference type="GO" id="GO:0097367">
    <property type="term" value="F:carbohydrate derivative binding"/>
    <property type="evidence" value="ECO:0007669"/>
    <property type="project" value="InterPro"/>
</dbReference>
<evidence type="ECO:0000259" key="2">
    <source>
        <dbReference type="PROSITE" id="PS51464"/>
    </source>
</evidence>
<dbReference type="GO" id="GO:0006047">
    <property type="term" value="P:UDP-N-acetylglucosamine metabolic process"/>
    <property type="evidence" value="ECO:0007669"/>
    <property type="project" value="TreeGrafter"/>
</dbReference>
<dbReference type="PANTHER" id="PTHR10937">
    <property type="entry name" value="GLUCOSAMINE--FRUCTOSE-6-PHOSPHATE AMINOTRANSFERASE, ISOMERIZING"/>
    <property type="match status" value="1"/>
</dbReference>
<dbReference type="CDD" id="cd05008">
    <property type="entry name" value="SIS_GlmS_GlmD_1"/>
    <property type="match status" value="1"/>
</dbReference>
<dbReference type="PROSITE" id="PS51464">
    <property type="entry name" value="SIS"/>
    <property type="match status" value="2"/>
</dbReference>
<evidence type="ECO:0000313" key="3">
    <source>
        <dbReference type="EnsemblMetazoa" id="CLYHEMP022241.1"/>
    </source>
</evidence>
<dbReference type="InterPro" id="IPR046348">
    <property type="entry name" value="SIS_dom_sf"/>
</dbReference>
<dbReference type="GO" id="GO:0006487">
    <property type="term" value="P:protein N-linked glycosylation"/>
    <property type="evidence" value="ECO:0007669"/>
    <property type="project" value="TreeGrafter"/>
</dbReference>
<organism evidence="3 4">
    <name type="scientific">Clytia hemisphaerica</name>
    <dbReference type="NCBI Taxonomy" id="252671"/>
    <lineage>
        <taxon>Eukaryota</taxon>
        <taxon>Metazoa</taxon>
        <taxon>Cnidaria</taxon>
        <taxon>Hydrozoa</taxon>
        <taxon>Hydroidolina</taxon>
        <taxon>Leptothecata</taxon>
        <taxon>Obeliida</taxon>
        <taxon>Clytiidae</taxon>
        <taxon>Clytia</taxon>
    </lineage>
</organism>
<dbReference type="Pfam" id="PF01380">
    <property type="entry name" value="SIS"/>
    <property type="match status" value="2"/>
</dbReference>
<name>A0A7M6DQD4_9CNID</name>
<dbReference type="GO" id="GO:0006002">
    <property type="term" value="P:fructose 6-phosphate metabolic process"/>
    <property type="evidence" value="ECO:0007669"/>
    <property type="project" value="TreeGrafter"/>
</dbReference>
<feature type="domain" description="SIS" evidence="2">
    <location>
        <begin position="257"/>
        <end position="398"/>
    </location>
</feature>